<feature type="compositionally biased region" description="Polar residues" evidence="1">
    <location>
        <begin position="55"/>
        <end position="65"/>
    </location>
</feature>
<feature type="compositionally biased region" description="Low complexity" evidence="1">
    <location>
        <begin position="99"/>
        <end position="110"/>
    </location>
</feature>
<feature type="compositionally biased region" description="Basic and acidic residues" evidence="1">
    <location>
        <begin position="178"/>
        <end position="187"/>
    </location>
</feature>
<evidence type="ECO:0000313" key="2">
    <source>
        <dbReference type="EMBL" id="KAB8296752.1"/>
    </source>
</evidence>
<feature type="compositionally biased region" description="Basic and acidic residues" evidence="1">
    <location>
        <begin position="29"/>
        <end position="40"/>
    </location>
</feature>
<feature type="compositionally biased region" description="Basic and acidic residues" evidence="1">
    <location>
        <begin position="290"/>
        <end position="309"/>
    </location>
</feature>
<comment type="caution">
    <text evidence="2">The sequence shown here is derived from an EMBL/GenBank/DDBJ whole genome shotgun (WGS) entry which is preliminary data.</text>
</comment>
<feature type="region of interest" description="Disordered" evidence="1">
    <location>
        <begin position="1"/>
        <end position="266"/>
    </location>
</feature>
<feature type="compositionally biased region" description="Basic and acidic residues" evidence="1">
    <location>
        <begin position="155"/>
        <end position="164"/>
    </location>
</feature>
<dbReference type="OrthoDB" id="5388207at2759"/>
<evidence type="ECO:0000313" key="3">
    <source>
        <dbReference type="Proteomes" id="UP000326757"/>
    </source>
</evidence>
<feature type="compositionally biased region" description="Low complexity" evidence="1">
    <location>
        <begin position="66"/>
        <end position="86"/>
    </location>
</feature>
<feature type="compositionally biased region" description="Low complexity" evidence="1">
    <location>
        <begin position="219"/>
        <end position="235"/>
    </location>
</feature>
<sequence>METKTVDAANATIVPETKGTEPLSGELGNTKKGEPYDKGNLDSTSTGLTTSNTSANLDPTITASPSGLGAKSLGTSTSTTTSSSGLPAKTIADTHIEPLSSSNNDSLSSNFETTSEKPLISQRINPNLPSAIDSTADAETKKKWNPDTPTPLPIRSERRNEKTGATDPHNSTPNTHIQDIKSSEPIDHSAVVSNTDKGNGVDVSRPGSRTLEEIVRENGGTVSSASTGTSKPSSTANIQGVKTDLKPLGEKNKSETIEEEVEEEGLGGKYVKSSGVVAEGGDFDATRAGAGREADRLLGREGKVEKAEVSGDAGYGEPRKSVGSEVEDEHGDEKKEGKLTHLKEKIKEKLHKH</sequence>
<name>A0A5N6K306_MONLA</name>
<proteinExistence type="predicted"/>
<protein>
    <submittedName>
        <fullName evidence="2">Uncharacterized protein</fullName>
    </submittedName>
</protein>
<dbReference type="Proteomes" id="UP000326757">
    <property type="component" value="Unassembled WGS sequence"/>
</dbReference>
<feature type="compositionally biased region" description="Polar residues" evidence="1">
    <location>
        <begin position="168"/>
        <end position="177"/>
    </location>
</feature>
<organism evidence="2 3">
    <name type="scientific">Monilinia laxa</name>
    <name type="common">Brown rot fungus</name>
    <name type="synonym">Sclerotinia laxa</name>
    <dbReference type="NCBI Taxonomy" id="61186"/>
    <lineage>
        <taxon>Eukaryota</taxon>
        <taxon>Fungi</taxon>
        <taxon>Dikarya</taxon>
        <taxon>Ascomycota</taxon>
        <taxon>Pezizomycotina</taxon>
        <taxon>Leotiomycetes</taxon>
        <taxon>Helotiales</taxon>
        <taxon>Sclerotiniaceae</taxon>
        <taxon>Monilinia</taxon>
    </lineage>
</organism>
<feature type="compositionally biased region" description="Basic and acidic residues" evidence="1">
    <location>
        <begin position="331"/>
        <end position="347"/>
    </location>
</feature>
<dbReference type="EMBL" id="VIGI01000008">
    <property type="protein sequence ID" value="KAB8296752.1"/>
    <property type="molecule type" value="Genomic_DNA"/>
</dbReference>
<gene>
    <name evidence="2" type="ORF">EYC80_002169</name>
</gene>
<feature type="compositionally biased region" description="Basic and acidic residues" evidence="1">
    <location>
        <begin position="243"/>
        <end position="256"/>
    </location>
</feature>
<evidence type="ECO:0000256" key="1">
    <source>
        <dbReference type="SAM" id="MobiDB-lite"/>
    </source>
</evidence>
<accession>A0A5N6K306</accession>
<keyword evidence="3" id="KW-1185">Reference proteome</keyword>
<dbReference type="AlphaFoldDB" id="A0A5N6K306"/>
<reference evidence="2 3" key="1">
    <citation type="submission" date="2019-06" db="EMBL/GenBank/DDBJ databases">
        <title>Genome Sequence of the Brown Rot Fungal Pathogen Monilinia laxa.</title>
        <authorList>
            <person name="De Miccolis Angelini R.M."/>
            <person name="Landi L."/>
            <person name="Abate D."/>
            <person name="Pollastro S."/>
            <person name="Romanazzi G."/>
            <person name="Faretra F."/>
        </authorList>
    </citation>
    <scope>NUCLEOTIDE SEQUENCE [LARGE SCALE GENOMIC DNA]</scope>
    <source>
        <strain evidence="2 3">Mlax316</strain>
    </source>
</reference>
<feature type="region of interest" description="Disordered" evidence="1">
    <location>
        <begin position="281"/>
        <end position="353"/>
    </location>
</feature>
<feature type="compositionally biased region" description="Low complexity" evidence="1">
    <location>
        <begin position="41"/>
        <end position="54"/>
    </location>
</feature>